<proteinExistence type="predicted"/>
<keyword evidence="5" id="KW-0804">Transcription</keyword>
<keyword evidence="4" id="KW-0238">DNA-binding</keyword>
<dbReference type="HOGENOM" id="CLU_758659_0_0_1"/>
<dbReference type="InterPro" id="IPR052360">
    <property type="entry name" value="Transcr_Regulatory_Proteins"/>
</dbReference>
<name>A0A066WVT8_COLSU</name>
<evidence type="ECO:0008006" key="9">
    <source>
        <dbReference type="Google" id="ProtNLM"/>
    </source>
</evidence>
<keyword evidence="2" id="KW-0862">Zinc</keyword>
<dbReference type="GO" id="GO:0046872">
    <property type="term" value="F:metal ion binding"/>
    <property type="evidence" value="ECO:0007669"/>
    <property type="project" value="UniProtKB-KW"/>
</dbReference>
<sequence length="365" mass="42284">MQQPLGNSEPMGVSSLGPDIVLARRALNVQQQHLQSDKRRLATISEERGPMETSQAIKSYDKPDFSLLELLQQCIRSRCSSNPLDAISKIGLINEGINQTILKAVEYIRSVGPEMRTDSRLIARRTSSPNDLIVSEHQRRICMSLDQWHQELQRFMDCPPDCTRQHPSQCYDSFRCMENEMKCWTAKICVGVCQSRDESAYDWFKDLFKEVVTLARFILESCPETLEPTNSRFDFDKSSYLPLLEFVILKCRWLGIRYDAWLIVRALATRQNKQASYNELCVVGQRIIEEEHRVKINEITPKNAGIVPLPPEELRIRNYTTDARFADLFIAQTIDREELASVQWTYTERILLRCGSWELKTLQSR</sequence>
<dbReference type="eggNOG" id="ENOG502SJUF">
    <property type="taxonomic scope" value="Eukaryota"/>
</dbReference>
<keyword evidence="6" id="KW-0539">Nucleus</keyword>
<keyword evidence="1" id="KW-0479">Metal-binding</keyword>
<dbReference type="Proteomes" id="UP000027238">
    <property type="component" value="Unassembled WGS sequence"/>
</dbReference>
<organism evidence="7 8">
    <name type="scientific">Colletotrichum sublineola</name>
    <name type="common">Sorghum anthracnose fungus</name>
    <dbReference type="NCBI Taxonomy" id="1173701"/>
    <lineage>
        <taxon>Eukaryota</taxon>
        <taxon>Fungi</taxon>
        <taxon>Dikarya</taxon>
        <taxon>Ascomycota</taxon>
        <taxon>Pezizomycotina</taxon>
        <taxon>Sordariomycetes</taxon>
        <taxon>Hypocreomycetidae</taxon>
        <taxon>Glomerellales</taxon>
        <taxon>Glomerellaceae</taxon>
        <taxon>Colletotrichum</taxon>
        <taxon>Colletotrichum graminicola species complex</taxon>
    </lineage>
</organism>
<dbReference type="GO" id="GO:0003677">
    <property type="term" value="F:DNA binding"/>
    <property type="evidence" value="ECO:0007669"/>
    <property type="project" value="UniProtKB-KW"/>
</dbReference>
<dbReference type="OrthoDB" id="3598904at2759"/>
<evidence type="ECO:0000256" key="6">
    <source>
        <dbReference type="ARBA" id="ARBA00023242"/>
    </source>
</evidence>
<dbReference type="PANTHER" id="PTHR36206:SF12">
    <property type="entry name" value="ASPERCRYPTIN BIOSYNTHESIS CLUSTER-SPECIFIC TRANSCRIPTION REGULATOR ATNN-RELATED"/>
    <property type="match status" value="1"/>
</dbReference>
<dbReference type="STRING" id="1173701.A0A066WVT8"/>
<comment type="caution">
    <text evidence="7">The sequence shown here is derived from an EMBL/GenBank/DDBJ whole genome shotgun (WGS) entry which is preliminary data.</text>
</comment>
<dbReference type="EMBL" id="JMSE01001474">
    <property type="protein sequence ID" value="KDN60767.1"/>
    <property type="molecule type" value="Genomic_DNA"/>
</dbReference>
<evidence type="ECO:0000256" key="3">
    <source>
        <dbReference type="ARBA" id="ARBA00023015"/>
    </source>
</evidence>
<evidence type="ECO:0000256" key="1">
    <source>
        <dbReference type="ARBA" id="ARBA00022723"/>
    </source>
</evidence>
<evidence type="ECO:0000313" key="7">
    <source>
        <dbReference type="EMBL" id="KDN60767.1"/>
    </source>
</evidence>
<evidence type="ECO:0000256" key="4">
    <source>
        <dbReference type="ARBA" id="ARBA00023125"/>
    </source>
</evidence>
<evidence type="ECO:0000256" key="2">
    <source>
        <dbReference type="ARBA" id="ARBA00022833"/>
    </source>
</evidence>
<protein>
    <recommendedName>
        <fullName evidence="9">C6 zinc finger protein</fullName>
    </recommendedName>
</protein>
<gene>
    <name evidence="7" type="ORF">CSUB01_05959</name>
</gene>
<evidence type="ECO:0000313" key="8">
    <source>
        <dbReference type="Proteomes" id="UP000027238"/>
    </source>
</evidence>
<evidence type="ECO:0000256" key="5">
    <source>
        <dbReference type="ARBA" id="ARBA00023163"/>
    </source>
</evidence>
<reference evidence="8" key="1">
    <citation type="journal article" date="2014" name="Genome Announc.">
        <title>Draft genome sequence of Colletotrichum sublineola, a destructive pathogen of cultivated sorghum.</title>
        <authorList>
            <person name="Baroncelli R."/>
            <person name="Sanz-Martin J.M."/>
            <person name="Rech G.E."/>
            <person name="Sukno S.A."/>
            <person name="Thon M.R."/>
        </authorList>
    </citation>
    <scope>NUCLEOTIDE SEQUENCE [LARGE SCALE GENOMIC DNA]</scope>
    <source>
        <strain evidence="8">TX430BB</strain>
    </source>
</reference>
<keyword evidence="8" id="KW-1185">Reference proteome</keyword>
<dbReference type="AlphaFoldDB" id="A0A066WVT8"/>
<accession>A0A066WVT8</accession>
<keyword evidence="3" id="KW-0805">Transcription regulation</keyword>
<dbReference type="PANTHER" id="PTHR36206">
    <property type="entry name" value="ASPERCRYPTIN BIOSYNTHESIS CLUSTER-SPECIFIC TRANSCRIPTION REGULATOR ATNN-RELATED"/>
    <property type="match status" value="1"/>
</dbReference>